<reference evidence="2" key="2">
    <citation type="journal article" date="2015" name="Data Brief">
        <title>Shoot transcriptome of the giant reed, Arundo donax.</title>
        <authorList>
            <person name="Barrero R.A."/>
            <person name="Guerrero F.D."/>
            <person name="Moolhuijzen P."/>
            <person name="Goolsby J.A."/>
            <person name="Tidwell J."/>
            <person name="Bellgard S.E."/>
            <person name="Bellgard M.I."/>
        </authorList>
    </citation>
    <scope>NUCLEOTIDE SEQUENCE</scope>
    <source>
        <tissue evidence="2">Shoot tissue taken approximately 20 cm above the soil surface</tissue>
    </source>
</reference>
<protein>
    <submittedName>
        <fullName evidence="2">Uncharacterized protein</fullName>
    </submittedName>
</protein>
<accession>A0A0A8YER8</accession>
<organism evidence="2">
    <name type="scientific">Arundo donax</name>
    <name type="common">Giant reed</name>
    <name type="synonym">Donax arundinaceus</name>
    <dbReference type="NCBI Taxonomy" id="35708"/>
    <lineage>
        <taxon>Eukaryota</taxon>
        <taxon>Viridiplantae</taxon>
        <taxon>Streptophyta</taxon>
        <taxon>Embryophyta</taxon>
        <taxon>Tracheophyta</taxon>
        <taxon>Spermatophyta</taxon>
        <taxon>Magnoliopsida</taxon>
        <taxon>Liliopsida</taxon>
        <taxon>Poales</taxon>
        <taxon>Poaceae</taxon>
        <taxon>PACMAD clade</taxon>
        <taxon>Arundinoideae</taxon>
        <taxon>Arundineae</taxon>
        <taxon>Arundo</taxon>
    </lineage>
</organism>
<feature type="compositionally biased region" description="Polar residues" evidence="1">
    <location>
        <begin position="13"/>
        <end position="22"/>
    </location>
</feature>
<reference evidence="2" key="1">
    <citation type="submission" date="2014-09" db="EMBL/GenBank/DDBJ databases">
        <authorList>
            <person name="Magalhaes I.L.F."/>
            <person name="Oliveira U."/>
            <person name="Santos F.R."/>
            <person name="Vidigal T.H.D.A."/>
            <person name="Brescovit A.D."/>
            <person name="Santos A.J."/>
        </authorList>
    </citation>
    <scope>NUCLEOTIDE SEQUENCE</scope>
    <source>
        <tissue evidence="2">Shoot tissue taken approximately 20 cm above the soil surface</tissue>
    </source>
</reference>
<proteinExistence type="predicted"/>
<feature type="compositionally biased region" description="Low complexity" evidence="1">
    <location>
        <begin position="23"/>
        <end position="36"/>
    </location>
</feature>
<evidence type="ECO:0000256" key="1">
    <source>
        <dbReference type="SAM" id="MobiDB-lite"/>
    </source>
</evidence>
<dbReference type="EMBL" id="GBRH01273241">
    <property type="protein sequence ID" value="JAD24654.1"/>
    <property type="molecule type" value="Transcribed_RNA"/>
</dbReference>
<feature type="region of interest" description="Disordered" evidence="1">
    <location>
        <begin position="1"/>
        <end position="43"/>
    </location>
</feature>
<dbReference type="AlphaFoldDB" id="A0A0A8YER8"/>
<feature type="compositionally biased region" description="Low complexity" evidence="1">
    <location>
        <begin position="1"/>
        <end position="12"/>
    </location>
</feature>
<sequence>MSSSTSNSRSASPGISTGPRTLSSARNQSGASSSWSYRGPVRQ</sequence>
<name>A0A0A8YER8_ARUDO</name>
<evidence type="ECO:0000313" key="2">
    <source>
        <dbReference type="EMBL" id="JAD24654.1"/>
    </source>
</evidence>